<evidence type="ECO:0000313" key="3">
    <source>
        <dbReference type="Proteomes" id="UP001501455"/>
    </source>
</evidence>
<feature type="transmembrane region" description="Helical" evidence="1">
    <location>
        <begin position="34"/>
        <end position="56"/>
    </location>
</feature>
<protein>
    <submittedName>
        <fullName evidence="2">Uncharacterized protein</fullName>
    </submittedName>
</protein>
<sequence length="154" mass="15899">MTLIRAVAIGFLAGGAGALIFDPRGEGLDHLRLALLMGLLVGQLLTVPVSLLGGAVWARPRKEGAIRLYDFSLGSLLMALGVLVVTQSQAAVTWLSTEPTPGGVGDPDGEISIAGLAGLSGYLMVFVGLALLANGVWTSTRKDGLRPTAEAFQD</sequence>
<gene>
    <name evidence="2" type="ORF">GCM10019016_101230</name>
</gene>
<dbReference type="Proteomes" id="UP001501455">
    <property type="component" value="Unassembled WGS sequence"/>
</dbReference>
<evidence type="ECO:0000313" key="2">
    <source>
        <dbReference type="EMBL" id="GAA3503013.1"/>
    </source>
</evidence>
<evidence type="ECO:0000256" key="1">
    <source>
        <dbReference type="SAM" id="Phobius"/>
    </source>
</evidence>
<keyword evidence="3" id="KW-1185">Reference proteome</keyword>
<dbReference type="EMBL" id="BAAAXF010000073">
    <property type="protein sequence ID" value="GAA3503013.1"/>
    <property type="molecule type" value="Genomic_DNA"/>
</dbReference>
<accession>A0ABP6U5P1</accession>
<feature type="transmembrane region" description="Helical" evidence="1">
    <location>
        <begin position="68"/>
        <end position="91"/>
    </location>
</feature>
<proteinExistence type="predicted"/>
<dbReference type="RefSeq" id="WP_193457791.1">
    <property type="nucleotide sequence ID" value="NZ_BAAAXF010000073.1"/>
</dbReference>
<keyword evidence="1" id="KW-0472">Membrane</keyword>
<reference evidence="3" key="1">
    <citation type="journal article" date="2019" name="Int. J. Syst. Evol. Microbiol.">
        <title>The Global Catalogue of Microorganisms (GCM) 10K type strain sequencing project: providing services to taxonomists for standard genome sequencing and annotation.</title>
        <authorList>
            <consortium name="The Broad Institute Genomics Platform"/>
            <consortium name="The Broad Institute Genome Sequencing Center for Infectious Disease"/>
            <person name="Wu L."/>
            <person name="Ma J."/>
        </authorList>
    </citation>
    <scope>NUCLEOTIDE SEQUENCE [LARGE SCALE GENOMIC DNA]</scope>
    <source>
        <strain evidence="3">JCM 4816</strain>
    </source>
</reference>
<keyword evidence="1" id="KW-0812">Transmembrane</keyword>
<comment type="caution">
    <text evidence="2">The sequence shown here is derived from an EMBL/GenBank/DDBJ whole genome shotgun (WGS) entry which is preliminary data.</text>
</comment>
<name>A0ABP6U5P1_9ACTN</name>
<organism evidence="2 3">
    <name type="scientific">Streptomyces prasinosporus</name>
    <dbReference type="NCBI Taxonomy" id="68256"/>
    <lineage>
        <taxon>Bacteria</taxon>
        <taxon>Bacillati</taxon>
        <taxon>Actinomycetota</taxon>
        <taxon>Actinomycetes</taxon>
        <taxon>Kitasatosporales</taxon>
        <taxon>Streptomycetaceae</taxon>
        <taxon>Streptomyces</taxon>
        <taxon>Streptomyces albogriseolus group</taxon>
    </lineage>
</organism>
<keyword evidence="1" id="KW-1133">Transmembrane helix</keyword>
<feature type="transmembrane region" description="Helical" evidence="1">
    <location>
        <begin position="111"/>
        <end position="137"/>
    </location>
</feature>